<evidence type="ECO:0000313" key="2">
    <source>
        <dbReference type="Proteomes" id="UP000010467"/>
    </source>
</evidence>
<dbReference type="KEGG" id="dpd:Deipe_2505"/>
<evidence type="ECO:0000313" key="1">
    <source>
        <dbReference type="EMBL" id="AFZ67973.1"/>
    </source>
</evidence>
<dbReference type="HOGENOM" id="CLU_199606_0_0_0"/>
<accession>L0A249</accession>
<sequence>MKEPGQTVTWLRRRNALWERLRAAETSSPEFEETLDELQALIHWPRERILAGLGFPGETPGPTTDRSDS</sequence>
<dbReference type="EMBL" id="CP003382">
    <property type="protein sequence ID" value="AFZ67973.1"/>
    <property type="molecule type" value="Genomic_DNA"/>
</dbReference>
<dbReference type="AlphaFoldDB" id="L0A249"/>
<reference evidence="2" key="1">
    <citation type="submission" date="2012-03" db="EMBL/GenBank/DDBJ databases">
        <title>Complete sequence of chromosome of Deinococcus peraridilitoris DSM 19664.</title>
        <authorList>
            <person name="Lucas S."/>
            <person name="Copeland A."/>
            <person name="Lapidus A."/>
            <person name="Glavina del Rio T."/>
            <person name="Dalin E."/>
            <person name="Tice H."/>
            <person name="Bruce D."/>
            <person name="Goodwin L."/>
            <person name="Pitluck S."/>
            <person name="Peters L."/>
            <person name="Mikhailova N."/>
            <person name="Lu M."/>
            <person name="Kyrpides N."/>
            <person name="Mavromatis K."/>
            <person name="Ivanova N."/>
            <person name="Brettin T."/>
            <person name="Detter J.C."/>
            <person name="Han C."/>
            <person name="Larimer F."/>
            <person name="Land M."/>
            <person name="Hauser L."/>
            <person name="Markowitz V."/>
            <person name="Cheng J.-F."/>
            <person name="Hugenholtz P."/>
            <person name="Woyke T."/>
            <person name="Wu D."/>
            <person name="Pukall R."/>
            <person name="Steenblock K."/>
            <person name="Brambilla E."/>
            <person name="Klenk H.-P."/>
            <person name="Eisen J.A."/>
        </authorList>
    </citation>
    <scope>NUCLEOTIDE SEQUENCE [LARGE SCALE GENOMIC DNA]</scope>
    <source>
        <strain evidence="2">DSM 19664 / LMG 22246 / CIP 109416 / KR-200</strain>
    </source>
</reference>
<keyword evidence="2" id="KW-1185">Reference proteome</keyword>
<organism evidence="1 2">
    <name type="scientific">Deinococcus peraridilitoris (strain DSM 19664 / LMG 22246 / CIP 109416 / KR-200)</name>
    <dbReference type="NCBI Taxonomy" id="937777"/>
    <lineage>
        <taxon>Bacteria</taxon>
        <taxon>Thermotogati</taxon>
        <taxon>Deinococcota</taxon>
        <taxon>Deinococci</taxon>
        <taxon>Deinococcales</taxon>
        <taxon>Deinococcaceae</taxon>
        <taxon>Deinococcus</taxon>
    </lineage>
</organism>
<protein>
    <submittedName>
        <fullName evidence="1">Uncharacterized protein</fullName>
    </submittedName>
</protein>
<dbReference type="Proteomes" id="UP000010467">
    <property type="component" value="Chromosome"/>
</dbReference>
<name>L0A249_DEIPD</name>
<dbReference type="PATRIC" id="fig|937777.3.peg.2511"/>
<gene>
    <name evidence="1" type="ordered locus">Deipe_2505</name>
</gene>
<proteinExistence type="predicted"/>